<dbReference type="EMBL" id="JAAGSC010000037">
    <property type="protein sequence ID" value="NDY95195.1"/>
    <property type="molecule type" value="Genomic_DNA"/>
</dbReference>
<dbReference type="Pfam" id="PF13439">
    <property type="entry name" value="Glyco_transf_4"/>
    <property type="match status" value="1"/>
</dbReference>
<proteinExistence type="predicted"/>
<dbReference type="Pfam" id="PF13692">
    <property type="entry name" value="Glyco_trans_1_4"/>
    <property type="match status" value="1"/>
</dbReference>
<keyword evidence="3" id="KW-1185">Reference proteome</keyword>
<dbReference type="InterPro" id="IPR028098">
    <property type="entry name" value="Glyco_trans_4-like_N"/>
</dbReference>
<dbReference type="PANTHER" id="PTHR45947">
    <property type="entry name" value="SULFOQUINOVOSYL TRANSFERASE SQD2"/>
    <property type="match status" value="1"/>
</dbReference>
<evidence type="ECO:0000259" key="1">
    <source>
        <dbReference type="Pfam" id="PF13439"/>
    </source>
</evidence>
<feature type="domain" description="Glycosyltransferase subfamily 4-like N-terminal" evidence="1">
    <location>
        <begin position="14"/>
        <end position="164"/>
    </location>
</feature>
<dbReference type="AlphaFoldDB" id="A0A845V5F2"/>
<comment type="caution">
    <text evidence="2">The sequence shown here is derived from an EMBL/GenBank/DDBJ whole genome shotgun (WGS) entry which is preliminary data.</text>
</comment>
<organism evidence="2 3">
    <name type="scientific">Wenzhouxiangella limi</name>
    <dbReference type="NCBI Taxonomy" id="2707351"/>
    <lineage>
        <taxon>Bacteria</taxon>
        <taxon>Pseudomonadati</taxon>
        <taxon>Pseudomonadota</taxon>
        <taxon>Gammaproteobacteria</taxon>
        <taxon>Chromatiales</taxon>
        <taxon>Wenzhouxiangellaceae</taxon>
        <taxon>Wenzhouxiangella</taxon>
    </lineage>
</organism>
<gene>
    <name evidence="2" type="ORF">G3I74_05575</name>
</gene>
<evidence type="ECO:0000313" key="3">
    <source>
        <dbReference type="Proteomes" id="UP000484885"/>
    </source>
</evidence>
<dbReference type="GO" id="GO:0016757">
    <property type="term" value="F:glycosyltransferase activity"/>
    <property type="evidence" value="ECO:0007669"/>
    <property type="project" value="TreeGrafter"/>
</dbReference>
<sequence>MKILLISDAWQPQINGVVRTLENTRVELAAMGHEVLVIGPDRFHSVPMPGYREIPIALRPAGRLARLIESYGPTCIHVATEGPLGMAARRWCLRHEVSFTSSYHTRFPEYLRVRAPVPTGWTYRWLRRFHAAATKTLVRSRTQMKLLAAHGFSNLGVWPGGVDIHLFRPRRERVLDLPRPIALYAGRVAPEKSLEAFLSVDFPGSKVVVGDGPARNTLQKRFPGAHFLGYQHGEALARHIASSDVFVFPSRTDTLGLVMLEAMACGVPVAAFPVPGPADLVLHGVSGCLDNDLAAAMQGALELDRSDCRVFASEFSWRRCTQTFLDQLQPANIHPSNIPDPLAAANA</sequence>
<dbReference type="Gene3D" id="3.40.50.2000">
    <property type="entry name" value="Glycogen Phosphorylase B"/>
    <property type="match status" value="2"/>
</dbReference>
<dbReference type="Proteomes" id="UP000484885">
    <property type="component" value="Unassembled WGS sequence"/>
</dbReference>
<dbReference type="CDD" id="cd03814">
    <property type="entry name" value="GT4-like"/>
    <property type="match status" value="1"/>
</dbReference>
<dbReference type="PANTHER" id="PTHR45947:SF3">
    <property type="entry name" value="SULFOQUINOVOSYL TRANSFERASE SQD2"/>
    <property type="match status" value="1"/>
</dbReference>
<name>A0A845V5F2_9GAMM</name>
<evidence type="ECO:0000313" key="2">
    <source>
        <dbReference type="EMBL" id="NDY95195.1"/>
    </source>
</evidence>
<dbReference type="InterPro" id="IPR050194">
    <property type="entry name" value="Glycosyltransferase_grp1"/>
</dbReference>
<protein>
    <submittedName>
        <fullName evidence="2">Glycosyltransferase family 1 protein</fullName>
    </submittedName>
</protein>
<dbReference type="SUPFAM" id="SSF53756">
    <property type="entry name" value="UDP-Glycosyltransferase/glycogen phosphorylase"/>
    <property type="match status" value="1"/>
</dbReference>
<dbReference type="RefSeq" id="WP_164210591.1">
    <property type="nucleotide sequence ID" value="NZ_JAAGSC010000037.1"/>
</dbReference>
<accession>A0A845V5F2</accession>
<keyword evidence="2" id="KW-0808">Transferase</keyword>
<reference evidence="2 3" key="1">
    <citation type="submission" date="2020-02" db="EMBL/GenBank/DDBJ databases">
        <authorList>
            <person name="Zhang X.-Y."/>
        </authorList>
    </citation>
    <scope>NUCLEOTIDE SEQUENCE [LARGE SCALE GENOMIC DNA]</scope>
    <source>
        <strain evidence="2 3">C33</strain>
    </source>
</reference>